<dbReference type="Gene3D" id="1.10.10.10">
    <property type="entry name" value="Winged helix-like DNA-binding domain superfamily/Winged helix DNA-binding domain"/>
    <property type="match status" value="1"/>
</dbReference>
<dbReference type="SUPFAM" id="SSF88946">
    <property type="entry name" value="Sigma2 domain of RNA polymerase sigma factors"/>
    <property type="match status" value="1"/>
</dbReference>
<evidence type="ECO:0000256" key="5">
    <source>
        <dbReference type="ARBA" id="ARBA00023163"/>
    </source>
</evidence>
<feature type="domain" description="RNA polymerase sigma-70 region 2" evidence="7">
    <location>
        <begin position="9"/>
        <end position="68"/>
    </location>
</feature>
<dbReference type="AlphaFoldDB" id="A0A542XEA5"/>
<dbReference type="InterPro" id="IPR013325">
    <property type="entry name" value="RNA_pol_sigma_r2"/>
</dbReference>
<dbReference type="InterPro" id="IPR013249">
    <property type="entry name" value="RNA_pol_sigma70_r4_t2"/>
</dbReference>
<keyword evidence="5" id="KW-0804">Transcription</keyword>
<name>A0A542XEA5_9MICO</name>
<evidence type="ECO:0000259" key="7">
    <source>
        <dbReference type="Pfam" id="PF04542"/>
    </source>
</evidence>
<organism evidence="9 10">
    <name type="scientific">Barrientosiimonas humi</name>
    <dbReference type="NCBI Taxonomy" id="999931"/>
    <lineage>
        <taxon>Bacteria</taxon>
        <taxon>Bacillati</taxon>
        <taxon>Actinomycetota</taxon>
        <taxon>Actinomycetes</taxon>
        <taxon>Micrococcales</taxon>
        <taxon>Dermacoccaceae</taxon>
        <taxon>Barrientosiimonas</taxon>
    </lineage>
</organism>
<feature type="domain" description="RNA polymerase sigma factor 70 region 4 type 2" evidence="8">
    <location>
        <begin position="101"/>
        <end position="153"/>
    </location>
</feature>
<keyword evidence="2" id="KW-0805">Transcription regulation</keyword>
<proteinExistence type="inferred from homology"/>
<dbReference type="PANTHER" id="PTHR43133:SF58">
    <property type="entry name" value="ECF RNA POLYMERASE SIGMA FACTOR SIGD"/>
    <property type="match status" value="1"/>
</dbReference>
<keyword evidence="4" id="KW-0238">DNA-binding</keyword>
<reference evidence="9 10" key="1">
    <citation type="submission" date="2019-06" db="EMBL/GenBank/DDBJ databases">
        <title>Sequencing the genomes of 1000 actinobacteria strains.</title>
        <authorList>
            <person name="Klenk H.-P."/>
        </authorList>
    </citation>
    <scope>NUCLEOTIDE SEQUENCE [LARGE SCALE GENOMIC DNA]</scope>
    <source>
        <strain evidence="9 10">DSM 24617</strain>
    </source>
</reference>
<dbReference type="GO" id="GO:0003677">
    <property type="term" value="F:DNA binding"/>
    <property type="evidence" value="ECO:0007669"/>
    <property type="project" value="UniProtKB-KW"/>
</dbReference>
<evidence type="ECO:0000256" key="3">
    <source>
        <dbReference type="ARBA" id="ARBA00023082"/>
    </source>
</evidence>
<evidence type="ECO:0000256" key="4">
    <source>
        <dbReference type="ARBA" id="ARBA00023125"/>
    </source>
</evidence>
<accession>A0A542XEA5</accession>
<feature type="region of interest" description="Disordered" evidence="6">
    <location>
        <begin position="73"/>
        <end position="92"/>
    </location>
</feature>
<dbReference type="InterPro" id="IPR013324">
    <property type="entry name" value="RNA_pol_sigma_r3/r4-like"/>
</dbReference>
<dbReference type="InterPro" id="IPR007627">
    <property type="entry name" value="RNA_pol_sigma70_r2"/>
</dbReference>
<keyword evidence="3" id="KW-0731">Sigma factor</keyword>
<dbReference type="EMBL" id="VFOK01000001">
    <property type="protein sequence ID" value="TQL34161.1"/>
    <property type="molecule type" value="Genomic_DNA"/>
</dbReference>
<dbReference type="Pfam" id="PF08281">
    <property type="entry name" value="Sigma70_r4_2"/>
    <property type="match status" value="1"/>
</dbReference>
<dbReference type="GO" id="GO:0006352">
    <property type="term" value="P:DNA-templated transcription initiation"/>
    <property type="evidence" value="ECO:0007669"/>
    <property type="project" value="InterPro"/>
</dbReference>
<dbReference type="Gene3D" id="1.10.1740.10">
    <property type="match status" value="1"/>
</dbReference>
<dbReference type="NCBIfam" id="TIGR02937">
    <property type="entry name" value="sigma70-ECF"/>
    <property type="match status" value="1"/>
</dbReference>
<dbReference type="InterPro" id="IPR036388">
    <property type="entry name" value="WH-like_DNA-bd_sf"/>
</dbReference>
<dbReference type="InterPro" id="IPR039425">
    <property type="entry name" value="RNA_pol_sigma-70-like"/>
</dbReference>
<dbReference type="SUPFAM" id="SSF88659">
    <property type="entry name" value="Sigma3 and sigma4 domains of RNA polymerase sigma factors"/>
    <property type="match status" value="1"/>
</dbReference>
<keyword evidence="10" id="KW-1185">Reference proteome</keyword>
<dbReference type="GO" id="GO:0016987">
    <property type="term" value="F:sigma factor activity"/>
    <property type="evidence" value="ECO:0007669"/>
    <property type="project" value="UniProtKB-KW"/>
</dbReference>
<evidence type="ECO:0000313" key="9">
    <source>
        <dbReference type="EMBL" id="TQL34161.1"/>
    </source>
</evidence>
<evidence type="ECO:0000259" key="8">
    <source>
        <dbReference type="Pfam" id="PF08281"/>
    </source>
</evidence>
<dbReference type="CDD" id="cd06171">
    <property type="entry name" value="Sigma70_r4"/>
    <property type="match status" value="1"/>
</dbReference>
<dbReference type="Pfam" id="PF04542">
    <property type="entry name" value="Sigma70_r2"/>
    <property type="match status" value="1"/>
</dbReference>
<evidence type="ECO:0000256" key="6">
    <source>
        <dbReference type="SAM" id="MobiDB-lite"/>
    </source>
</evidence>
<dbReference type="NCBIfam" id="NF007230">
    <property type="entry name" value="PRK09648.1"/>
    <property type="match status" value="1"/>
</dbReference>
<protein>
    <submittedName>
        <fullName evidence="9">RNA polymerase sigma-70 factor (ECF subfamily)</fullName>
    </submittedName>
</protein>
<dbReference type="PANTHER" id="PTHR43133">
    <property type="entry name" value="RNA POLYMERASE ECF-TYPE SIGMA FACTO"/>
    <property type="match status" value="1"/>
</dbReference>
<evidence type="ECO:0000256" key="1">
    <source>
        <dbReference type="ARBA" id="ARBA00010641"/>
    </source>
</evidence>
<gene>
    <name evidence="9" type="ORF">FB554_2321</name>
</gene>
<dbReference type="InterPro" id="IPR014284">
    <property type="entry name" value="RNA_pol_sigma-70_dom"/>
</dbReference>
<dbReference type="Proteomes" id="UP000318336">
    <property type="component" value="Unassembled WGS sequence"/>
</dbReference>
<evidence type="ECO:0000313" key="10">
    <source>
        <dbReference type="Proteomes" id="UP000318336"/>
    </source>
</evidence>
<comment type="similarity">
    <text evidence="1">Belongs to the sigma-70 factor family. ECF subfamily.</text>
</comment>
<comment type="caution">
    <text evidence="9">The sequence shown here is derived from an EMBL/GenBank/DDBJ whole genome shotgun (WGS) entry which is preliminary data.</text>
</comment>
<sequence>MAGVHQIAVRYARARLGTLPGAREAAQDVAQEVCVAVLTSLSRYTDRGLPFEAFVYRIAANKVADAQRGTLRGAVPTDDVPDQVDSAAGPEEHALRSDQARAVWELMDRLSPQHREIVTLRVAVGLSADETAEALGMTPGAVRVAQHRALGRLRSMLAEGSELA</sequence>
<evidence type="ECO:0000256" key="2">
    <source>
        <dbReference type="ARBA" id="ARBA00023015"/>
    </source>
</evidence>